<sequence length="142" mass="15886">MGTLVHIFDNQVKQDSALVTTIDHHLLRSLNRKYPLLSEVVFGSDCGQPYLASKALLSLTRMEKEIGISVKAYCFTEPHAGKSMCDRMTAVLKTRVRAYLNQGNNVETLAEVYKAFTHNGRVNQPAVNRPVVSQLALILRDQ</sequence>
<dbReference type="Proteomes" id="UP000887566">
    <property type="component" value="Unplaced"/>
</dbReference>
<evidence type="ECO:0000313" key="1">
    <source>
        <dbReference type="Proteomes" id="UP000887566"/>
    </source>
</evidence>
<accession>A0A914XI60</accession>
<dbReference type="PANTHER" id="PTHR33845">
    <property type="entry name" value="C2H2-TYPE DOMAIN-CONTAINING PROTEIN"/>
    <property type="match status" value="1"/>
</dbReference>
<proteinExistence type="predicted"/>
<reference evidence="2" key="1">
    <citation type="submission" date="2022-11" db="UniProtKB">
        <authorList>
            <consortium name="WormBaseParasite"/>
        </authorList>
    </citation>
    <scope>IDENTIFICATION</scope>
</reference>
<keyword evidence="1" id="KW-1185">Reference proteome</keyword>
<dbReference type="WBParaSite" id="PSAMB.scaffold8460size6201.g31413.t1">
    <property type="protein sequence ID" value="PSAMB.scaffold8460size6201.g31413.t1"/>
    <property type="gene ID" value="PSAMB.scaffold8460size6201.g31413"/>
</dbReference>
<dbReference type="AlphaFoldDB" id="A0A914XI60"/>
<evidence type="ECO:0000313" key="2">
    <source>
        <dbReference type="WBParaSite" id="PSAMB.scaffold8460size6201.g31413.t1"/>
    </source>
</evidence>
<dbReference type="PANTHER" id="PTHR33845:SF1">
    <property type="entry name" value="C2H2-TYPE DOMAIN-CONTAINING PROTEIN"/>
    <property type="match status" value="1"/>
</dbReference>
<organism evidence="1 2">
    <name type="scientific">Plectus sambesii</name>
    <dbReference type="NCBI Taxonomy" id="2011161"/>
    <lineage>
        <taxon>Eukaryota</taxon>
        <taxon>Metazoa</taxon>
        <taxon>Ecdysozoa</taxon>
        <taxon>Nematoda</taxon>
        <taxon>Chromadorea</taxon>
        <taxon>Plectida</taxon>
        <taxon>Plectina</taxon>
        <taxon>Plectoidea</taxon>
        <taxon>Plectidae</taxon>
        <taxon>Plectus</taxon>
    </lineage>
</organism>
<protein>
    <submittedName>
        <fullName evidence="2">Uncharacterized protein</fullName>
    </submittedName>
</protein>
<name>A0A914XI60_9BILA</name>